<feature type="transmembrane region" description="Helical" evidence="1">
    <location>
        <begin position="85"/>
        <end position="105"/>
    </location>
</feature>
<protein>
    <submittedName>
        <fullName evidence="2">Uncharacterized protein</fullName>
    </submittedName>
</protein>
<sequence>MGFLSHSYYLSAHLNDLEAAQFPREIILSGRKIQPTLTTLFEKHTIHGGDAVFAEVYPYTVTGSPSSKVIVIAFKPKKGAVFRAVPWRLALSLLLSIIVGLVVGYSTSSTSNGIQAGSGVLGVIALLISVPLVVVSWTNK</sequence>
<evidence type="ECO:0000256" key="1">
    <source>
        <dbReference type="SAM" id="Phobius"/>
    </source>
</evidence>
<keyword evidence="1" id="KW-0812">Transmembrane</keyword>
<evidence type="ECO:0000313" key="3">
    <source>
        <dbReference type="Proteomes" id="UP001172102"/>
    </source>
</evidence>
<keyword evidence="3" id="KW-1185">Reference proteome</keyword>
<dbReference type="Proteomes" id="UP001172102">
    <property type="component" value="Unassembled WGS sequence"/>
</dbReference>
<evidence type="ECO:0000313" key="2">
    <source>
        <dbReference type="EMBL" id="KAK0704965.1"/>
    </source>
</evidence>
<accession>A0AA39ZWQ5</accession>
<keyword evidence="1" id="KW-1133">Transmembrane helix</keyword>
<gene>
    <name evidence="2" type="ORF">B0H67DRAFT_649358</name>
</gene>
<name>A0AA39ZWQ5_9PEZI</name>
<dbReference type="EMBL" id="JAUKUA010000007">
    <property type="protein sequence ID" value="KAK0704965.1"/>
    <property type="molecule type" value="Genomic_DNA"/>
</dbReference>
<dbReference type="AlphaFoldDB" id="A0AA39ZWQ5"/>
<reference evidence="2" key="1">
    <citation type="submission" date="2023-06" db="EMBL/GenBank/DDBJ databases">
        <title>Genome-scale phylogeny and comparative genomics of the fungal order Sordariales.</title>
        <authorList>
            <consortium name="Lawrence Berkeley National Laboratory"/>
            <person name="Hensen N."/>
            <person name="Bonometti L."/>
            <person name="Westerberg I."/>
            <person name="Brannstrom I.O."/>
            <person name="Guillou S."/>
            <person name="Cros-Aarteil S."/>
            <person name="Calhoun S."/>
            <person name="Haridas S."/>
            <person name="Kuo A."/>
            <person name="Mondo S."/>
            <person name="Pangilinan J."/>
            <person name="Riley R."/>
            <person name="Labutti K."/>
            <person name="Andreopoulos B."/>
            <person name="Lipzen A."/>
            <person name="Chen C."/>
            <person name="Yanf M."/>
            <person name="Daum C."/>
            <person name="Ng V."/>
            <person name="Clum A."/>
            <person name="Steindorff A."/>
            <person name="Ohm R."/>
            <person name="Martin F."/>
            <person name="Silar P."/>
            <person name="Natvig D."/>
            <person name="Lalanne C."/>
            <person name="Gautier V."/>
            <person name="Ament-Velasquez S.L."/>
            <person name="Kruys A."/>
            <person name="Hutchinson M.I."/>
            <person name="Powell A.J."/>
            <person name="Barry K."/>
            <person name="Miller A.N."/>
            <person name="Grigoriev I.V."/>
            <person name="Debuchy R."/>
            <person name="Gladieux P."/>
            <person name="Thoren M.H."/>
            <person name="Johannesson H."/>
        </authorList>
    </citation>
    <scope>NUCLEOTIDE SEQUENCE</scope>
    <source>
        <strain evidence="2">SMH4607-1</strain>
    </source>
</reference>
<comment type="caution">
    <text evidence="2">The sequence shown here is derived from an EMBL/GenBank/DDBJ whole genome shotgun (WGS) entry which is preliminary data.</text>
</comment>
<organism evidence="2 3">
    <name type="scientific">Lasiosphaeris hirsuta</name>
    <dbReference type="NCBI Taxonomy" id="260670"/>
    <lineage>
        <taxon>Eukaryota</taxon>
        <taxon>Fungi</taxon>
        <taxon>Dikarya</taxon>
        <taxon>Ascomycota</taxon>
        <taxon>Pezizomycotina</taxon>
        <taxon>Sordariomycetes</taxon>
        <taxon>Sordariomycetidae</taxon>
        <taxon>Sordariales</taxon>
        <taxon>Lasiosphaeriaceae</taxon>
        <taxon>Lasiosphaeris</taxon>
    </lineage>
</organism>
<proteinExistence type="predicted"/>
<keyword evidence="1" id="KW-0472">Membrane</keyword>
<feature type="transmembrane region" description="Helical" evidence="1">
    <location>
        <begin position="117"/>
        <end position="137"/>
    </location>
</feature>